<protein>
    <submittedName>
        <fullName evidence="1">Iron-containing redox enzyme family protein</fullName>
    </submittedName>
</protein>
<accession>A0ABT3B5R6</accession>
<dbReference type="EMBL" id="JAOWRF010000342">
    <property type="protein sequence ID" value="MCV3216580.1"/>
    <property type="molecule type" value="Genomic_DNA"/>
</dbReference>
<dbReference type="SUPFAM" id="SSF48613">
    <property type="entry name" value="Heme oxygenase-like"/>
    <property type="match status" value="1"/>
</dbReference>
<comment type="caution">
    <text evidence="1">The sequence shown here is derived from an EMBL/GenBank/DDBJ whole genome shotgun (WGS) entry which is preliminary data.</text>
</comment>
<evidence type="ECO:0000313" key="1">
    <source>
        <dbReference type="EMBL" id="MCV3216580.1"/>
    </source>
</evidence>
<sequence length="236" mass="26763">MHFEKALEATRNDYISHIENNPFFEKLRSGSFTRLQYIAYIRETYHLIHHTVPYLELAAEKISGKDNWLHSFFSEFAHQEKGHDLLCVNDIRALGEDPTEVLSGHPSQGGWAMITQNYYLATVGNPVALIGDAVATEGLGETWAKAVADLLETKCGIPRNATTFLRVHGLDDIAHADEAREALERYGHNDTYYDDIVHAWKMTLQYYGQLFTDSLALGDLWATNRQDHSAKHELVS</sequence>
<gene>
    <name evidence="1" type="ORF">OGM63_24245</name>
</gene>
<keyword evidence="2" id="KW-1185">Reference proteome</keyword>
<dbReference type="RefSeq" id="WP_263748236.1">
    <property type="nucleotide sequence ID" value="NZ_JAOWRF010000342.1"/>
</dbReference>
<proteinExistence type="predicted"/>
<dbReference type="InterPro" id="IPR016084">
    <property type="entry name" value="Haem_Oase-like_multi-hlx"/>
</dbReference>
<dbReference type="Pfam" id="PF14518">
    <property type="entry name" value="Haem_oxygenas_2"/>
    <property type="match status" value="1"/>
</dbReference>
<reference evidence="1 2" key="1">
    <citation type="submission" date="2022-10" db="EMBL/GenBank/DDBJ databases">
        <title>Identification of biosynthetic pathway for the production of the potent trypsin inhibitor radiosumin.</title>
        <authorList>
            <person name="Fewer D.P."/>
            <person name="Delbaje E."/>
            <person name="Ouyang X."/>
            <person name="Agostino P.D."/>
            <person name="Wahlsten M."/>
            <person name="Jokela J."/>
            <person name="Permi P."/>
            <person name="Haapaniemi E."/>
            <person name="Koistinen H."/>
        </authorList>
    </citation>
    <scope>NUCLEOTIDE SEQUENCE [LARGE SCALE GENOMIC DNA]</scope>
    <source>
        <strain evidence="1 2">NIES-515</strain>
    </source>
</reference>
<dbReference type="Gene3D" id="1.20.910.10">
    <property type="entry name" value="Heme oxygenase-like"/>
    <property type="match status" value="1"/>
</dbReference>
<organism evidence="1 2">
    <name type="scientific">Plectonema radiosum NIES-515</name>
    <dbReference type="NCBI Taxonomy" id="2986073"/>
    <lineage>
        <taxon>Bacteria</taxon>
        <taxon>Bacillati</taxon>
        <taxon>Cyanobacteriota</taxon>
        <taxon>Cyanophyceae</taxon>
        <taxon>Oscillatoriophycideae</taxon>
        <taxon>Oscillatoriales</taxon>
        <taxon>Microcoleaceae</taxon>
        <taxon>Plectonema</taxon>
    </lineage>
</organism>
<evidence type="ECO:0000313" key="2">
    <source>
        <dbReference type="Proteomes" id="UP001526143"/>
    </source>
</evidence>
<name>A0ABT3B5R6_9CYAN</name>
<dbReference type="Proteomes" id="UP001526143">
    <property type="component" value="Unassembled WGS sequence"/>
</dbReference>